<dbReference type="Pfam" id="PF02518">
    <property type="entry name" value="HATPase_c"/>
    <property type="match status" value="1"/>
</dbReference>
<name>A0A516SA17_9NEIS</name>
<dbReference type="GO" id="GO:0004673">
    <property type="term" value="F:protein histidine kinase activity"/>
    <property type="evidence" value="ECO:0007669"/>
    <property type="project" value="UniProtKB-EC"/>
</dbReference>
<evidence type="ECO:0000313" key="5">
    <source>
        <dbReference type="Proteomes" id="UP000317550"/>
    </source>
</evidence>
<dbReference type="OrthoDB" id="9757990at2"/>
<evidence type="ECO:0000256" key="2">
    <source>
        <dbReference type="ARBA" id="ARBA00012438"/>
    </source>
</evidence>
<dbReference type="Gene3D" id="3.30.565.10">
    <property type="entry name" value="Histidine kinase-like ATPase, C-terminal domain"/>
    <property type="match status" value="1"/>
</dbReference>
<dbReference type="SMART" id="SM00387">
    <property type="entry name" value="HATPase_c"/>
    <property type="match status" value="1"/>
</dbReference>
<gene>
    <name evidence="4" type="ORF">FNU76_00800</name>
</gene>
<dbReference type="EMBL" id="CP041730">
    <property type="protein sequence ID" value="QDQ25001.1"/>
    <property type="molecule type" value="Genomic_DNA"/>
</dbReference>
<comment type="catalytic activity">
    <reaction evidence="1">
        <text>ATP + protein L-histidine = ADP + protein N-phospho-L-histidine.</text>
        <dbReference type="EC" id="2.7.13.3"/>
    </reaction>
</comment>
<dbReference type="KEGG" id="cari:FNU76_00800"/>
<reference evidence="5" key="1">
    <citation type="submission" date="2019-07" db="EMBL/GenBank/DDBJ databases">
        <title>Chitinimonas sp. nov., isolated from Ny-Alesund, arctica soil.</title>
        <authorList>
            <person name="Xu Q."/>
            <person name="Peng F."/>
        </authorList>
    </citation>
    <scope>NUCLEOTIDE SEQUENCE [LARGE SCALE GENOMIC DNA]</scope>
    <source>
        <strain evidence="5">R3-44</strain>
    </source>
</reference>
<protein>
    <recommendedName>
        <fullName evidence="2">histidine kinase</fullName>
        <ecNumber evidence="2">2.7.13.3</ecNumber>
    </recommendedName>
</protein>
<evidence type="ECO:0000259" key="3">
    <source>
        <dbReference type="PROSITE" id="PS50109"/>
    </source>
</evidence>
<dbReference type="PROSITE" id="PS50109">
    <property type="entry name" value="HIS_KIN"/>
    <property type="match status" value="1"/>
</dbReference>
<evidence type="ECO:0000256" key="1">
    <source>
        <dbReference type="ARBA" id="ARBA00000085"/>
    </source>
</evidence>
<dbReference type="PANTHER" id="PTHR43065:SF50">
    <property type="entry name" value="HISTIDINE KINASE"/>
    <property type="match status" value="1"/>
</dbReference>
<dbReference type="InterPro" id="IPR036890">
    <property type="entry name" value="HATPase_C_sf"/>
</dbReference>
<dbReference type="Proteomes" id="UP000317550">
    <property type="component" value="Chromosome"/>
</dbReference>
<dbReference type="RefSeq" id="WP_143855926.1">
    <property type="nucleotide sequence ID" value="NZ_CP041730.1"/>
</dbReference>
<dbReference type="InterPro" id="IPR005467">
    <property type="entry name" value="His_kinase_dom"/>
</dbReference>
<dbReference type="InterPro" id="IPR003594">
    <property type="entry name" value="HATPase_dom"/>
</dbReference>
<dbReference type="PRINTS" id="PR00344">
    <property type="entry name" value="BCTRLSENSOR"/>
</dbReference>
<accession>A0A516SA17</accession>
<dbReference type="PANTHER" id="PTHR43065">
    <property type="entry name" value="SENSOR HISTIDINE KINASE"/>
    <property type="match status" value="1"/>
</dbReference>
<organism evidence="4 5">
    <name type="scientific">Chitinimonas arctica</name>
    <dbReference type="NCBI Taxonomy" id="2594795"/>
    <lineage>
        <taxon>Bacteria</taxon>
        <taxon>Pseudomonadati</taxon>
        <taxon>Pseudomonadota</taxon>
        <taxon>Betaproteobacteria</taxon>
        <taxon>Neisseriales</taxon>
        <taxon>Chitinibacteraceae</taxon>
        <taxon>Chitinimonas</taxon>
    </lineage>
</organism>
<dbReference type="AlphaFoldDB" id="A0A516SA17"/>
<keyword evidence="5" id="KW-1185">Reference proteome</keyword>
<dbReference type="InterPro" id="IPR004358">
    <property type="entry name" value="Sig_transdc_His_kin-like_C"/>
</dbReference>
<proteinExistence type="predicted"/>
<dbReference type="EC" id="2.7.13.3" evidence="2"/>
<evidence type="ECO:0000313" key="4">
    <source>
        <dbReference type="EMBL" id="QDQ25001.1"/>
    </source>
</evidence>
<dbReference type="SUPFAM" id="SSF55874">
    <property type="entry name" value="ATPase domain of HSP90 chaperone/DNA topoisomerase II/histidine kinase"/>
    <property type="match status" value="1"/>
</dbReference>
<sequence length="228" mass="25367">MSAYIKDLLGLVSSYTALEGNLSEQDRQVMNRFKQKIDLEFLMEDVGSLLEQSNEGLTRVKKIVQDLKDFSRVDSSDSWQKASLVDCMESTLSIVNNEIKYKANLVRNFQPLPYVDCMPSQINQVFLNILVNAAHAIEGGLGTITINMYHDDKCVWVEITDTGKGIAPEIRDRIFDPFFTTKPIGQGTGLGLSISYGIIRKHNGSITIESELGKGTTFRIGLPIEQAG</sequence>
<feature type="domain" description="Histidine kinase" evidence="3">
    <location>
        <begin position="21"/>
        <end position="226"/>
    </location>
</feature>